<dbReference type="InterPro" id="IPR023198">
    <property type="entry name" value="PGP-like_dom2"/>
</dbReference>
<comment type="cofactor">
    <cofactor evidence="1">
        <name>Mg(2+)</name>
        <dbReference type="ChEBI" id="CHEBI:18420"/>
    </cofactor>
</comment>
<dbReference type="InterPro" id="IPR006439">
    <property type="entry name" value="HAD-SF_hydro_IA"/>
</dbReference>
<reference evidence="6" key="1">
    <citation type="journal article" date="2019" name="Int. J. Syst. Evol. Microbiol.">
        <title>The Global Catalogue of Microorganisms (GCM) 10K type strain sequencing project: providing services to taxonomists for standard genome sequencing and annotation.</title>
        <authorList>
            <consortium name="The Broad Institute Genomics Platform"/>
            <consortium name="The Broad Institute Genome Sequencing Center for Infectious Disease"/>
            <person name="Wu L."/>
            <person name="Ma J."/>
        </authorList>
    </citation>
    <scope>NUCLEOTIDE SEQUENCE [LARGE SCALE GENOMIC DNA]</scope>
    <source>
        <strain evidence="6">CECT 7698</strain>
    </source>
</reference>
<dbReference type="SUPFAM" id="SSF56784">
    <property type="entry name" value="HAD-like"/>
    <property type="match status" value="1"/>
</dbReference>
<keyword evidence="5" id="KW-0378">Hydrolase</keyword>
<evidence type="ECO:0000256" key="1">
    <source>
        <dbReference type="ARBA" id="ARBA00001946"/>
    </source>
</evidence>
<evidence type="ECO:0000256" key="3">
    <source>
        <dbReference type="ARBA" id="ARBA00022723"/>
    </source>
</evidence>
<keyword evidence="4" id="KW-0460">Magnesium</keyword>
<dbReference type="Gene3D" id="1.10.150.240">
    <property type="entry name" value="Putative phosphatase, domain 2"/>
    <property type="match status" value="1"/>
</dbReference>
<dbReference type="PANTHER" id="PTHR46193:SF10">
    <property type="entry name" value="6-PHOSPHOGLUCONATE PHOSPHATASE"/>
    <property type="match status" value="1"/>
</dbReference>
<proteinExistence type="inferred from homology"/>
<evidence type="ECO:0000313" key="5">
    <source>
        <dbReference type="EMBL" id="MFC3284107.1"/>
    </source>
</evidence>
<dbReference type="InterPro" id="IPR051600">
    <property type="entry name" value="Beta-PGM-like"/>
</dbReference>
<comment type="similarity">
    <text evidence="2">Belongs to the HAD-like hydrolase superfamily. CbbY/CbbZ/Gph/YieH family.</text>
</comment>
<dbReference type="PANTHER" id="PTHR46193">
    <property type="entry name" value="6-PHOSPHOGLUCONATE PHOSPHATASE"/>
    <property type="match status" value="1"/>
</dbReference>
<dbReference type="SFLD" id="SFLDG01129">
    <property type="entry name" value="C1.5:_HAD__Beta-PGM__Phosphata"/>
    <property type="match status" value="1"/>
</dbReference>
<sequence length="238" mass="25811">MAKPRCLLFDCDGTLVDSEPLLAAELASSLSDAGLPFSPSDYMGEFRGARFVNIVTELQRRHGEVDPQRLKDSEAEMRRKLADRLATELQPLEGVREALDALAAYPRAVVSNGPETKIRTGLAATGLSDYFGDKLFSGYTANCWKPDPCLYLHAASIMGFRPSECVAIDDSIVGVKAALSAGMTVIHLNRFADAESTPEGAIAISSMYQLPTIIANLVREPEMCHELLPVIHSALTAR</sequence>
<dbReference type="InterPro" id="IPR023214">
    <property type="entry name" value="HAD_sf"/>
</dbReference>
<dbReference type="EMBL" id="JBHRUG010000019">
    <property type="protein sequence ID" value="MFC3284107.1"/>
    <property type="molecule type" value="Genomic_DNA"/>
</dbReference>
<dbReference type="Gene3D" id="3.40.50.1000">
    <property type="entry name" value="HAD superfamily/HAD-like"/>
    <property type="match status" value="1"/>
</dbReference>
<evidence type="ECO:0000256" key="4">
    <source>
        <dbReference type="ARBA" id="ARBA00022842"/>
    </source>
</evidence>
<dbReference type="SFLD" id="SFLDS00003">
    <property type="entry name" value="Haloacid_Dehalogenase"/>
    <property type="match status" value="1"/>
</dbReference>
<dbReference type="Pfam" id="PF00702">
    <property type="entry name" value="Hydrolase"/>
    <property type="match status" value="1"/>
</dbReference>
<organism evidence="5 6">
    <name type="scientific">Litchfieldella rifensis</name>
    <dbReference type="NCBI Taxonomy" id="762643"/>
    <lineage>
        <taxon>Bacteria</taxon>
        <taxon>Pseudomonadati</taxon>
        <taxon>Pseudomonadota</taxon>
        <taxon>Gammaproteobacteria</taxon>
        <taxon>Oceanospirillales</taxon>
        <taxon>Halomonadaceae</taxon>
        <taxon>Litchfieldella</taxon>
    </lineage>
</organism>
<dbReference type="PRINTS" id="PR00413">
    <property type="entry name" value="HADHALOGNASE"/>
</dbReference>
<keyword evidence="3" id="KW-0479">Metal-binding</keyword>
<dbReference type="NCBIfam" id="TIGR01509">
    <property type="entry name" value="HAD-SF-IA-v3"/>
    <property type="match status" value="1"/>
</dbReference>
<dbReference type="RefSeq" id="WP_386773749.1">
    <property type="nucleotide sequence ID" value="NZ_JBHRUG010000019.1"/>
</dbReference>
<protein>
    <submittedName>
        <fullName evidence="5">HAD family hydrolase</fullName>
    </submittedName>
</protein>
<dbReference type="Proteomes" id="UP001595579">
    <property type="component" value="Unassembled WGS sequence"/>
</dbReference>
<gene>
    <name evidence="5" type="ORF">ACFOEV_10855</name>
</gene>
<name>A0ABV7LNP4_9GAMM</name>
<accession>A0ABV7LNP4</accession>
<comment type="caution">
    <text evidence="5">The sequence shown here is derived from an EMBL/GenBank/DDBJ whole genome shotgun (WGS) entry which is preliminary data.</text>
</comment>
<keyword evidence="6" id="KW-1185">Reference proteome</keyword>
<dbReference type="GO" id="GO:0016787">
    <property type="term" value="F:hydrolase activity"/>
    <property type="evidence" value="ECO:0007669"/>
    <property type="project" value="UniProtKB-KW"/>
</dbReference>
<dbReference type="InterPro" id="IPR036412">
    <property type="entry name" value="HAD-like_sf"/>
</dbReference>
<evidence type="ECO:0000313" key="6">
    <source>
        <dbReference type="Proteomes" id="UP001595579"/>
    </source>
</evidence>
<evidence type="ECO:0000256" key="2">
    <source>
        <dbReference type="ARBA" id="ARBA00006171"/>
    </source>
</evidence>